<sequence length="130" mass="14531">MESTLLPSLYPDPQPAGWLLEPWTTPPALKHPTRASIKSHIQSLYSGSASESDMAVYAENAIYDGPFSYCDTRYKIAGQWYGIPKLFRKSETLASEVLMPEVGREDEVVWKQGQRQRHEIVGGVGETCLS</sequence>
<gene>
    <name evidence="1" type="ORF">BDW59DRAFT_161662</name>
</gene>
<protein>
    <submittedName>
        <fullName evidence="1">Uncharacterized protein</fullName>
    </submittedName>
</protein>
<name>A0ABR4ICG6_9EURO</name>
<organism evidence="1 2">
    <name type="scientific">Aspergillus cavernicola</name>
    <dbReference type="NCBI Taxonomy" id="176166"/>
    <lineage>
        <taxon>Eukaryota</taxon>
        <taxon>Fungi</taxon>
        <taxon>Dikarya</taxon>
        <taxon>Ascomycota</taxon>
        <taxon>Pezizomycotina</taxon>
        <taxon>Eurotiomycetes</taxon>
        <taxon>Eurotiomycetidae</taxon>
        <taxon>Eurotiales</taxon>
        <taxon>Aspergillaceae</taxon>
        <taxon>Aspergillus</taxon>
        <taxon>Aspergillus subgen. Nidulantes</taxon>
    </lineage>
</organism>
<accession>A0ABR4ICG6</accession>
<comment type="caution">
    <text evidence="1">The sequence shown here is derived from an EMBL/GenBank/DDBJ whole genome shotgun (WGS) entry which is preliminary data.</text>
</comment>
<dbReference type="PANTHER" id="PTHR34213:SF2">
    <property type="entry name" value="NUCLEAR TRANSPORT FACTOR 2 (NTF2) FAMILY PROTEIN"/>
    <property type="match status" value="1"/>
</dbReference>
<dbReference type="PANTHER" id="PTHR34213">
    <property type="entry name" value="NUCLEAR TRANSPORT FACTOR 2 (NTF2) FAMILY PROTEIN"/>
    <property type="match status" value="1"/>
</dbReference>
<keyword evidence="2" id="KW-1185">Reference proteome</keyword>
<evidence type="ECO:0000313" key="1">
    <source>
        <dbReference type="EMBL" id="KAL2825436.1"/>
    </source>
</evidence>
<reference evidence="1 2" key="1">
    <citation type="submission" date="2024-07" db="EMBL/GenBank/DDBJ databases">
        <title>Section-level genome sequencing and comparative genomics of Aspergillus sections Usti and Cavernicolus.</title>
        <authorList>
            <consortium name="Lawrence Berkeley National Laboratory"/>
            <person name="Nybo J.L."/>
            <person name="Vesth T.C."/>
            <person name="Theobald S."/>
            <person name="Frisvad J.C."/>
            <person name="Larsen T.O."/>
            <person name="Kjaerboelling I."/>
            <person name="Rothschild-Mancinelli K."/>
            <person name="Lyhne E.K."/>
            <person name="Kogle M.E."/>
            <person name="Barry K."/>
            <person name="Clum A."/>
            <person name="Na H."/>
            <person name="Ledsgaard L."/>
            <person name="Lin J."/>
            <person name="Lipzen A."/>
            <person name="Kuo A."/>
            <person name="Riley R."/>
            <person name="Mondo S."/>
            <person name="LaButti K."/>
            <person name="Haridas S."/>
            <person name="Pangalinan J."/>
            <person name="Salamov A.A."/>
            <person name="Simmons B.A."/>
            <person name="Magnuson J.K."/>
            <person name="Chen J."/>
            <person name="Drula E."/>
            <person name="Henrissat B."/>
            <person name="Wiebenga A."/>
            <person name="Lubbers R.J."/>
            <person name="Gomes A.C."/>
            <person name="Makela M.R."/>
            <person name="Stajich J."/>
            <person name="Grigoriev I.V."/>
            <person name="Mortensen U.H."/>
            <person name="De vries R.P."/>
            <person name="Baker S.E."/>
            <person name="Andersen M.R."/>
        </authorList>
    </citation>
    <scope>NUCLEOTIDE SEQUENCE [LARGE SCALE GENOMIC DNA]</scope>
    <source>
        <strain evidence="1 2">CBS 600.67</strain>
    </source>
</reference>
<dbReference type="EMBL" id="JBFXLS010000036">
    <property type="protein sequence ID" value="KAL2825436.1"/>
    <property type="molecule type" value="Genomic_DNA"/>
</dbReference>
<proteinExistence type="predicted"/>
<dbReference type="Proteomes" id="UP001610335">
    <property type="component" value="Unassembled WGS sequence"/>
</dbReference>
<evidence type="ECO:0000313" key="2">
    <source>
        <dbReference type="Proteomes" id="UP001610335"/>
    </source>
</evidence>